<evidence type="ECO:0000313" key="1">
    <source>
        <dbReference type="EMBL" id="NJP94934.1"/>
    </source>
</evidence>
<comment type="caution">
    <text evidence="1">The sequence shown here is derived from an EMBL/GenBank/DDBJ whole genome shotgun (WGS) entry which is preliminary data.</text>
</comment>
<gene>
    <name evidence="1" type="ORF">HCN51_36810</name>
</gene>
<evidence type="ECO:0000313" key="2">
    <source>
        <dbReference type="Proteomes" id="UP000696294"/>
    </source>
</evidence>
<accession>A0ABX1BET1</accession>
<dbReference type="Proteomes" id="UP000696294">
    <property type="component" value="Unassembled WGS sequence"/>
</dbReference>
<proteinExistence type="predicted"/>
<sequence>MQRKLMWRLESLLAGPRTEGGVFVLNNVTTVTVGETDVVVGGVCSGVVA</sequence>
<protein>
    <submittedName>
        <fullName evidence="1">Uncharacterized protein</fullName>
    </submittedName>
</protein>
<keyword evidence="2" id="KW-1185">Reference proteome</keyword>
<dbReference type="RefSeq" id="WP_168016204.1">
    <property type="nucleotide sequence ID" value="NZ_JAATEP010000033.1"/>
</dbReference>
<name>A0ABX1BET1_9ACTN</name>
<dbReference type="EMBL" id="JAATEP010000033">
    <property type="protein sequence ID" value="NJP94934.1"/>
    <property type="molecule type" value="Genomic_DNA"/>
</dbReference>
<organism evidence="1 2">
    <name type="scientific">Nonomuraea composti</name>
    <dbReference type="NCBI Taxonomy" id="2720023"/>
    <lineage>
        <taxon>Bacteria</taxon>
        <taxon>Bacillati</taxon>
        <taxon>Actinomycetota</taxon>
        <taxon>Actinomycetes</taxon>
        <taxon>Streptosporangiales</taxon>
        <taxon>Streptosporangiaceae</taxon>
        <taxon>Nonomuraea</taxon>
    </lineage>
</organism>
<reference evidence="1 2" key="1">
    <citation type="submission" date="2020-03" db="EMBL/GenBank/DDBJ databases">
        <title>WGS of actinomycetes isolated from Thailand.</title>
        <authorList>
            <person name="Thawai C."/>
        </authorList>
    </citation>
    <scope>NUCLEOTIDE SEQUENCE [LARGE SCALE GENOMIC DNA]</scope>
    <source>
        <strain evidence="1 2">FMUSA5-5</strain>
    </source>
</reference>